<accession>A0A3P8IQ38</accession>
<evidence type="ECO:0000256" key="1">
    <source>
        <dbReference type="SAM" id="MobiDB-lite"/>
    </source>
</evidence>
<dbReference type="OrthoDB" id="10069473at2759"/>
<dbReference type="AlphaFoldDB" id="A0A3P8IQ38"/>
<evidence type="ECO:0000313" key="3">
    <source>
        <dbReference type="Proteomes" id="UP000272942"/>
    </source>
</evidence>
<feature type="region of interest" description="Disordered" evidence="1">
    <location>
        <begin position="60"/>
        <end position="153"/>
    </location>
</feature>
<proteinExistence type="predicted"/>
<dbReference type="EMBL" id="UZAN01054601">
    <property type="protein sequence ID" value="VDP90495.1"/>
    <property type="molecule type" value="Genomic_DNA"/>
</dbReference>
<evidence type="ECO:0000313" key="2">
    <source>
        <dbReference type="EMBL" id="VDP90495.1"/>
    </source>
</evidence>
<name>A0A3P8IQ38_9TREM</name>
<sequence>MEVAVQKRQRRIDQMRAISEALNVAEMYYELQQKEVAVVVNAYSTYGLRVAKTLSNVNRRIGLPSPEKPGTSVATSVASIPTPSTTKPSTSSPRYPSEQCEITPDHSAYDDYAESNHNNDGDDDSDFDSSVMPESVSPPRASGYQPSPIAPFKPTRDVDYRLLLNPARKELHSDRVSGTGTTARQTLIVSYFRLSPLPLWRLTVMLHFNPRGNYGHPIIVAPIVAL</sequence>
<protein>
    <submittedName>
        <fullName evidence="2">Uncharacterized protein</fullName>
    </submittedName>
</protein>
<reference evidence="2 3" key="1">
    <citation type="submission" date="2018-11" db="EMBL/GenBank/DDBJ databases">
        <authorList>
            <consortium name="Pathogen Informatics"/>
        </authorList>
    </citation>
    <scope>NUCLEOTIDE SEQUENCE [LARGE SCALE GENOMIC DNA]</scope>
    <source>
        <strain evidence="2 3">Egypt</strain>
    </source>
</reference>
<dbReference type="Proteomes" id="UP000272942">
    <property type="component" value="Unassembled WGS sequence"/>
</dbReference>
<keyword evidence="3" id="KW-1185">Reference proteome</keyword>
<feature type="compositionally biased region" description="Low complexity" evidence="1">
    <location>
        <begin position="81"/>
        <end position="93"/>
    </location>
</feature>
<gene>
    <name evidence="2" type="ORF">ECPE_LOCUS13223</name>
</gene>
<organism evidence="2 3">
    <name type="scientific">Echinostoma caproni</name>
    <dbReference type="NCBI Taxonomy" id="27848"/>
    <lineage>
        <taxon>Eukaryota</taxon>
        <taxon>Metazoa</taxon>
        <taxon>Spiralia</taxon>
        <taxon>Lophotrochozoa</taxon>
        <taxon>Platyhelminthes</taxon>
        <taxon>Trematoda</taxon>
        <taxon>Digenea</taxon>
        <taxon>Plagiorchiida</taxon>
        <taxon>Echinostomata</taxon>
        <taxon>Echinostomatoidea</taxon>
        <taxon>Echinostomatidae</taxon>
        <taxon>Echinostoma</taxon>
    </lineage>
</organism>